<protein>
    <submittedName>
        <fullName evidence="2">Uncharacterized protein</fullName>
    </submittedName>
</protein>
<evidence type="ECO:0000313" key="3">
    <source>
        <dbReference type="Proteomes" id="UP000230407"/>
    </source>
</evidence>
<sequence>MGTHHDPPGAAGEEPPVPSRRARCRRAARGWARWAARRRNVAADQFLRGACYGAGATAVSLLTVWAQTR</sequence>
<reference evidence="2 3" key="1">
    <citation type="submission" date="2017-11" db="EMBL/GenBank/DDBJ databases">
        <title>Streptomyces carmine sp. nov., a novel actinomycete isolated from Sophora alopecuroides in Xinjiang, China.</title>
        <authorList>
            <person name="Wang Y."/>
            <person name="Luo X."/>
            <person name="Wan C."/>
            <person name="Zhang L."/>
        </authorList>
    </citation>
    <scope>NUCLEOTIDE SEQUENCE [LARGE SCALE GENOMIC DNA]</scope>
    <source>
        <strain evidence="2 3">TRM SA0054</strain>
    </source>
</reference>
<evidence type="ECO:0000313" key="2">
    <source>
        <dbReference type="EMBL" id="PJE94495.1"/>
    </source>
</evidence>
<feature type="region of interest" description="Disordered" evidence="1">
    <location>
        <begin position="1"/>
        <end position="22"/>
    </location>
</feature>
<proteinExistence type="predicted"/>
<name>A0A2M8LRC7_9ACTN</name>
<evidence type="ECO:0000256" key="1">
    <source>
        <dbReference type="SAM" id="MobiDB-lite"/>
    </source>
</evidence>
<dbReference type="Proteomes" id="UP000230407">
    <property type="component" value="Unassembled WGS sequence"/>
</dbReference>
<keyword evidence="3" id="KW-1185">Reference proteome</keyword>
<dbReference type="AlphaFoldDB" id="A0A2M8LRC7"/>
<organism evidence="2 3">
    <name type="scientific">Streptomyces carminius</name>
    <dbReference type="NCBI Taxonomy" id="2665496"/>
    <lineage>
        <taxon>Bacteria</taxon>
        <taxon>Bacillati</taxon>
        <taxon>Actinomycetota</taxon>
        <taxon>Actinomycetes</taxon>
        <taxon>Kitasatosporales</taxon>
        <taxon>Streptomycetaceae</taxon>
        <taxon>Streptomyces</taxon>
    </lineage>
</organism>
<gene>
    <name evidence="2" type="ORF">CUT44_30240</name>
</gene>
<dbReference type="EMBL" id="PGGW01000069">
    <property type="protein sequence ID" value="PJE94495.1"/>
    <property type="molecule type" value="Genomic_DNA"/>
</dbReference>
<comment type="caution">
    <text evidence="2">The sequence shown here is derived from an EMBL/GenBank/DDBJ whole genome shotgun (WGS) entry which is preliminary data.</text>
</comment>
<accession>A0A2M8LRC7</accession>
<dbReference type="RefSeq" id="WP_100205105.1">
    <property type="nucleotide sequence ID" value="NZ_PGGW01000069.1"/>
</dbReference>